<evidence type="ECO:0000313" key="3">
    <source>
        <dbReference type="Proteomes" id="UP000054526"/>
    </source>
</evidence>
<gene>
    <name evidence="2" type="ORF">SD71_20195</name>
</gene>
<feature type="compositionally biased region" description="Basic and acidic residues" evidence="1">
    <location>
        <begin position="28"/>
        <end position="42"/>
    </location>
</feature>
<dbReference type="RefSeq" id="WP_041067335.1">
    <property type="nucleotide sequence ID" value="NZ_JXAL01000033.1"/>
</dbReference>
<feature type="region of interest" description="Disordered" evidence="1">
    <location>
        <begin position="27"/>
        <end position="47"/>
    </location>
</feature>
<protein>
    <recommendedName>
        <fullName evidence="4">Inhibitor I9 domain-containing protein</fullName>
    </recommendedName>
</protein>
<evidence type="ECO:0008006" key="4">
    <source>
        <dbReference type="Google" id="ProtNLM"/>
    </source>
</evidence>
<organism evidence="2 3">
    <name type="scientific">Cohnella kolymensis</name>
    <dbReference type="NCBI Taxonomy" id="1590652"/>
    <lineage>
        <taxon>Bacteria</taxon>
        <taxon>Bacillati</taxon>
        <taxon>Bacillota</taxon>
        <taxon>Bacilli</taxon>
        <taxon>Bacillales</taxon>
        <taxon>Paenibacillaceae</taxon>
        <taxon>Cohnella</taxon>
    </lineage>
</organism>
<name>A0ABR5A037_9BACL</name>
<accession>A0ABR5A037</accession>
<sequence>MNDRTWRWLTILLAAVILGGCGASPDKQGAELESKPHLDSRRPSQPGEMRSYLAAKNIPNGDIYLQDGLLYVNVVALNERIEAEIAELFVPGSYKLMNVKYTIQQLEAAQQLLLDQNLHEELNIYSSGIDVIGNKI</sequence>
<dbReference type="PROSITE" id="PS51257">
    <property type="entry name" value="PROKAR_LIPOPROTEIN"/>
    <property type="match status" value="1"/>
</dbReference>
<evidence type="ECO:0000256" key="1">
    <source>
        <dbReference type="SAM" id="MobiDB-lite"/>
    </source>
</evidence>
<evidence type="ECO:0000313" key="2">
    <source>
        <dbReference type="EMBL" id="KIL34355.1"/>
    </source>
</evidence>
<proteinExistence type="predicted"/>
<comment type="caution">
    <text evidence="2">The sequence shown here is derived from an EMBL/GenBank/DDBJ whole genome shotgun (WGS) entry which is preliminary data.</text>
</comment>
<keyword evidence="3" id="KW-1185">Reference proteome</keyword>
<dbReference type="Proteomes" id="UP000054526">
    <property type="component" value="Unassembled WGS sequence"/>
</dbReference>
<reference evidence="2 3" key="1">
    <citation type="submission" date="2014-12" db="EMBL/GenBank/DDBJ databases">
        <title>Draft genome sequence of Cohnella kolymensis strain B-2846.</title>
        <authorList>
            <person name="Karlyshev A.V."/>
            <person name="Kudryashova E.B."/>
        </authorList>
    </citation>
    <scope>NUCLEOTIDE SEQUENCE [LARGE SCALE GENOMIC DNA]</scope>
    <source>
        <strain evidence="2 3">VKM B-2846</strain>
    </source>
</reference>
<dbReference type="EMBL" id="JXAL01000033">
    <property type="protein sequence ID" value="KIL34355.1"/>
    <property type="molecule type" value="Genomic_DNA"/>
</dbReference>